<protein>
    <submittedName>
        <fullName evidence="2">Uncharacterized protein</fullName>
    </submittedName>
</protein>
<accession>A0A1Q9EHX0</accession>
<evidence type="ECO:0000313" key="3">
    <source>
        <dbReference type="Proteomes" id="UP000186817"/>
    </source>
</evidence>
<evidence type="ECO:0000256" key="1">
    <source>
        <dbReference type="SAM" id="Phobius"/>
    </source>
</evidence>
<keyword evidence="3" id="KW-1185">Reference proteome</keyword>
<reference evidence="2 3" key="1">
    <citation type="submission" date="2016-02" db="EMBL/GenBank/DDBJ databases">
        <title>Genome analysis of coral dinoflagellate symbionts highlights evolutionary adaptations to a symbiotic lifestyle.</title>
        <authorList>
            <person name="Aranda M."/>
            <person name="Li Y."/>
            <person name="Liew Y.J."/>
            <person name="Baumgarten S."/>
            <person name="Simakov O."/>
            <person name="Wilson M."/>
            <person name="Piel J."/>
            <person name="Ashoor H."/>
            <person name="Bougouffa S."/>
            <person name="Bajic V.B."/>
            <person name="Ryu T."/>
            <person name="Ravasi T."/>
            <person name="Bayer T."/>
            <person name="Micklem G."/>
            <person name="Kim H."/>
            <person name="Bhak J."/>
            <person name="Lajeunesse T.C."/>
            <person name="Voolstra C.R."/>
        </authorList>
    </citation>
    <scope>NUCLEOTIDE SEQUENCE [LARGE SCALE GENOMIC DNA]</scope>
    <source>
        <strain evidence="2 3">CCMP2467</strain>
    </source>
</reference>
<keyword evidence="1" id="KW-0472">Membrane</keyword>
<dbReference type="EMBL" id="LSRX01000149">
    <property type="protein sequence ID" value="OLQ06967.1"/>
    <property type="molecule type" value="Genomic_DNA"/>
</dbReference>
<comment type="caution">
    <text evidence="2">The sequence shown here is derived from an EMBL/GenBank/DDBJ whole genome shotgun (WGS) entry which is preliminary data.</text>
</comment>
<feature type="transmembrane region" description="Helical" evidence="1">
    <location>
        <begin position="20"/>
        <end position="40"/>
    </location>
</feature>
<proteinExistence type="predicted"/>
<sequence length="160" mass="17473">MEFDKSRLGGTVTEDELASASAVVIAIITVCATLAVVARLELGIKTISYSTLVCGRYIVNLIVRMVGHHLNHFIAIAFDIEAFAHTALREERPNDGHGAKVDCLGGHELSAQRHGQDTDLTSWASGGQFYGMLRATTVSRHPDSVFPTWQFLSKFAMPNE</sequence>
<keyword evidence="1" id="KW-1133">Transmembrane helix</keyword>
<organism evidence="2 3">
    <name type="scientific">Symbiodinium microadriaticum</name>
    <name type="common">Dinoflagellate</name>
    <name type="synonym">Zooxanthella microadriatica</name>
    <dbReference type="NCBI Taxonomy" id="2951"/>
    <lineage>
        <taxon>Eukaryota</taxon>
        <taxon>Sar</taxon>
        <taxon>Alveolata</taxon>
        <taxon>Dinophyceae</taxon>
        <taxon>Suessiales</taxon>
        <taxon>Symbiodiniaceae</taxon>
        <taxon>Symbiodinium</taxon>
    </lineage>
</organism>
<dbReference type="OrthoDB" id="467815at2759"/>
<gene>
    <name evidence="2" type="ORF">AK812_SmicGene9706</name>
</gene>
<dbReference type="Proteomes" id="UP000186817">
    <property type="component" value="Unassembled WGS sequence"/>
</dbReference>
<evidence type="ECO:0000313" key="2">
    <source>
        <dbReference type="EMBL" id="OLQ06967.1"/>
    </source>
</evidence>
<keyword evidence="1" id="KW-0812">Transmembrane</keyword>
<name>A0A1Q9EHX0_SYMMI</name>
<dbReference type="AlphaFoldDB" id="A0A1Q9EHX0"/>